<protein>
    <submittedName>
        <fullName evidence="1">WXG100 family type VII secretion target</fullName>
    </submittedName>
</protein>
<keyword evidence="2" id="KW-1185">Reference proteome</keyword>
<dbReference type="Pfam" id="PF06013">
    <property type="entry name" value="WXG100"/>
    <property type="match status" value="1"/>
</dbReference>
<dbReference type="EMBL" id="QNRE01000002">
    <property type="protein sequence ID" value="RBO94335.1"/>
    <property type="molecule type" value="Genomic_DNA"/>
</dbReference>
<dbReference type="SUPFAM" id="SSF140453">
    <property type="entry name" value="EsxAB dimer-like"/>
    <property type="match status" value="1"/>
</dbReference>
<dbReference type="AlphaFoldDB" id="A0A366DWQ3"/>
<dbReference type="STRING" id="1210090.GCA_001613185_05249"/>
<evidence type="ECO:0000313" key="2">
    <source>
        <dbReference type="Proteomes" id="UP000252586"/>
    </source>
</evidence>
<proteinExistence type="predicted"/>
<accession>A0A366DWQ3</accession>
<sequence length="105" mass="11304">MSQSWDGQFDVVPAEVSDAGRFVQLTAQELVNGLRAIDADVDRLLRNWTGSSAAAYRAGWDETRKGAETVLESLATLAELLGVVADTHVEVDTQRASNTSSLDLP</sequence>
<dbReference type="RefSeq" id="WP_067512217.1">
    <property type="nucleotide sequence ID" value="NZ_QNRE01000002.1"/>
</dbReference>
<comment type="caution">
    <text evidence="1">The sequence shown here is derived from an EMBL/GenBank/DDBJ whole genome shotgun (WGS) entry which is preliminary data.</text>
</comment>
<dbReference type="InterPro" id="IPR010310">
    <property type="entry name" value="T7SS_ESAT-6-like"/>
</dbReference>
<dbReference type="Proteomes" id="UP000252586">
    <property type="component" value="Unassembled WGS sequence"/>
</dbReference>
<reference evidence="1 2" key="1">
    <citation type="submission" date="2018-06" db="EMBL/GenBank/DDBJ databases">
        <title>Genomic Encyclopedia of Type Strains, Phase IV (KMG-IV): sequencing the most valuable type-strain genomes for metagenomic binning, comparative biology and taxonomic classification.</title>
        <authorList>
            <person name="Goeker M."/>
        </authorList>
    </citation>
    <scope>NUCLEOTIDE SEQUENCE [LARGE SCALE GENOMIC DNA]</scope>
    <source>
        <strain evidence="1 2">DSM 44599</strain>
    </source>
</reference>
<dbReference type="Gene3D" id="1.10.287.1060">
    <property type="entry name" value="ESAT-6-like"/>
    <property type="match status" value="1"/>
</dbReference>
<evidence type="ECO:0000313" key="1">
    <source>
        <dbReference type="EMBL" id="RBO94335.1"/>
    </source>
</evidence>
<dbReference type="InterPro" id="IPR036689">
    <property type="entry name" value="ESAT-6-like_sf"/>
</dbReference>
<organism evidence="1 2">
    <name type="scientific">Nocardia puris</name>
    <dbReference type="NCBI Taxonomy" id="208602"/>
    <lineage>
        <taxon>Bacteria</taxon>
        <taxon>Bacillati</taxon>
        <taxon>Actinomycetota</taxon>
        <taxon>Actinomycetes</taxon>
        <taxon>Mycobacteriales</taxon>
        <taxon>Nocardiaceae</taxon>
        <taxon>Nocardia</taxon>
    </lineage>
</organism>
<name>A0A366DWQ3_9NOCA</name>
<gene>
    <name evidence="1" type="ORF">DFR74_102758</name>
</gene>